<name>A0A1I4MKP3_9BURK</name>
<dbReference type="AlphaFoldDB" id="A0A1I4MKP3"/>
<reference evidence="1 2" key="1">
    <citation type="submission" date="2016-10" db="EMBL/GenBank/DDBJ databases">
        <authorList>
            <person name="de Groot N.N."/>
        </authorList>
    </citation>
    <scope>NUCLEOTIDE SEQUENCE [LARGE SCALE GENOMIC DNA]</scope>
    <source>
        <strain evidence="1 2">ATCC 43154</strain>
    </source>
</reference>
<dbReference type="Pfam" id="PF10636">
    <property type="entry name" value="hemP"/>
    <property type="match status" value="1"/>
</dbReference>
<organism evidence="1 2">
    <name type="scientific">Rugamonas rubra</name>
    <dbReference type="NCBI Taxonomy" id="758825"/>
    <lineage>
        <taxon>Bacteria</taxon>
        <taxon>Pseudomonadati</taxon>
        <taxon>Pseudomonadota</taxon>
        <taxon>Betaproteobacteria</taxon>
        <taxon>Burkholderiales</taxon>
        <taxon>Oxalobacteraceae</taxon>
        <taxon>Telluria group</taxon>
        <taxon>Rugamonas</taxon>
    </lineage>
</organism>
<dbReference type="Proteomes" id="UP000199470">
    <property type="component" value="Unassembled WGS sequence"/>
</dbReference>
<gene>
    <name evidence="1" type="ORF">SAMN02982985_02454</name>
</gene>
<keyword evidence="2" id="KW-1185">Reference proteome</keyword>
<dbReference type="STRING" id="758825.SAMN02982985_02454"/>
<dbReference type="EMBL" id="FOTW01000011">
    <property type="protein sequence ID" value="SFM03633.1"/>
    <property type="molecule type" value="Genomic_DNA"/>
</dbReference>
<accession>A0A1I4MKP3</accession>
<proteinExistence type="predicted"/>
<evidence type="ECO:0000313" key="1">
    <source>
        <dbReference type="EMBL" id="SFM03633.1"/>
    </source>
</evidence>
<protein>
    <submittedName>
        <fullName evidence="1">Hemin uptake protein hemP</fullName>
    </submittedName>
</protein>
<sequence length="76" mass="8467">MQMRIILIYGAHHVMHTHPNPVRSDASSAPQSEAVQAAPRINSAALMQGQRELEIEHGGKIYRLRVTQLNKLILTA</sequence>
<evidence type="ECO:0000313" key="2">
    <source>
        <dbReference type="Proteomes" id="UP000199470"/>
    </source>
</evidence>
<dbReference type="Gene3D" id="2.10.70.10">
    <property type="entry name" value="Complement Module, domain 1"/>
    <property type="match status" value="1"/>
</dbReference>
<dbReference type="InterPro" id="IPR019600">
    <property type="entry name" value="Hemin_uptake_protein_HemP"/>
</dbReference>